<evidence type="ECO:0000313" key="2">
    <source>
        <dbReference type="EMBL" id="KXJ95864.1"/>
    </source>
</evidence>
<accession>A0A136JFE6</accession>
<name>A0A136JFE6_9PEZI</name>
<dbReference type="EMBL" id="KQ964246">
    <property type="protein sequence ID" value="KXJ95864.1"/>
    <property type="molecule type" value="Genomic_DNA"/>
</dbReference>
<protein>
    <submittedName>
        <fullName evidence="2">Uncharacterized protein</fullName>
    </submittedName>
</protein>
<reference evidence="3" key="1">
    <citation type="submission" date="2016-02" db="EMBL/GenBank/DDBJ databases">
        <title>Draft genome sequence of Microdochium bolleyi, a fungal endophyte of beachgrass.</title>
        <authorList>
            <consortium name="DOE Joint Genome Institute"/>
            <person name="David A.S."/>
            <person name="May G."/>
            <person name="Haridas S."/>
            <person name="Lim J."/>
            <person name="Wang M."/>
            <person name="Labutti K."/>
            <person name="Lipzen A."/>
            <person name="Barry K."/>
            <person name="Grigoriev I.V."/>
        </authorList>
    </citation>
    <scope>NUCLEOTIDE SEQUENCE [LARGE SCALE GENOMIC DNA]</scope>
    <source>
        <strain evidence="3">J235TASD1</strain>
    </source>
</reference>
<dbReference type="InParanoid" id="A0A136JFE6"/>
<evidence type="ECO:0000313" key="3">
    <source>
        <dbReference type="Proteomes" id="UP000070501"/>
    </source>
</evidence>
<feature type="region of interest" description="Disordered" evidence="1">
    <location>
        <begin position="1"/>
        <end position="23"/>
    </location>
</feature>
<gene>
    <name evidence="2" type="ORF">Micbo1qcDRAFT_217591</name>
</gene>
<organism evidence="2 3">
    <name type="scientific">Microdochium bolleyi</name>
    <dbReference type="NCBI Taxonomy" id="196109"/>
    <lineage>
        <taxon>Eukaryota</taxon>
        <taxon>Fungi</taxon>
        <taxon>Dikarya</taxon>
        <taxon>Ascomycota</taxon>
        <taxon>Pezizomycotina</taxon>
        <taxon>Sordariomycetes</taxon>
        <taxon>Xylariomycetidae</taxon>
        <taxon>Xylariales</taxon>
        <taxon>Microdochiaceae</taxon>
        <taxon>Microdochium</taxon>
    </lineage>
</organism>
<sequence length="150" mass="16243">MLRRRTTMQTSPEGYIREKSSDGMAEAKAAGVCARTRAKPMGGRAGQRKPGGDPSWRPLSMFVRDKPIEHASGSREARNHVAENVVIGGRAELAALARGASTLESRQGPGRHRAHWWFRGLAEMVAPAPSTAAVSQAHTVHCALLPLERE</sequence>
<dbReference type="Proteomes" id="UP000070501">
    <property type="component" value="Unassembled WGS sequence"/>
</dbReference>
<dbReference type="AlphaFoldDB" id="A0A136JFE6"/>
<feature type="region of interest" description="Disordered" evidence="1">
    <location>
        <begin position="35"/>
        <end position="59"/>
    </location>
</feature>
<proteinExistence type="predicted"/>
<evidence type="ECO:0000256" key="1">
    <source>
        <dbReference type="SAM" id="MobiDB-lite"/>
    </source>
</evidence>
<keyword evidence="3" id="KW-1185">Reference proteome</keyword>